<proteinExistence type="predicted"/>
<organism evidence="2 3">
    <name type="scientific">Phoenix dactylifera</name>
    <name type="common">Date palm</name>
    <dbReference type="NCBI Taxonomy" id="42345"/>
    <lineage>
        <taxon>Eukaryota</taxon>
        <taxon>Viridiplantae</taxon>
        <taxon>Streptophyta</taxon>
        <taxon>Embryophyta</taxon>
        <taxon>Tracheophyta</taxon>
        <taxon>Spermatophyta</taxon>
        <taxon>Magnoliopsida</taxon>
        <taxon>Liliopsida</taxon>
        <taxon>Arecaceae</taxon>
        <taxon>Coryphoideae</taxon>
        <taxon>Phoeniceae</taxon>
        <taxon>Phoenix</taxon>
    </lineage>
</organism>
<dbReference type="Proteomes" id="UP000228380">
    <property type="component" value="Unplaced"/>
</dbReference>
<dbReference type="KEGG" id="pda:120107305"/>
<reference evidence="3" key="1">
    <citation type="submission" date="2025-08" db="UniProtKB">
        <authorList>
            <consortium name="RefSeq"/>
        </authorList>
    </citation>
    <scope>IDENTIFICATION</scope>
    <source>
        <tissue evidence="3">Young leaves</tissue>
    </source>
</reference>
<dbReference type="InterPro" id="IPR040404">
    <property type="entry name" value="Phylloplanin-like"/>
</dbReference>
<dbReference type="PANTHER" id="PTHR34458:SF5">
    <property type="entry name" value="POLLEN OLE E 1 ALLERGEN AND EXTENSIN FAMILY PROTEIN"/>
    <property type="match status" value="1"/>
</dbReference>
<feature type="chain" id="PRO_5034726796" evidence="1">
    <location>
        <begin position="24"/>
        <end position="145"/>
    </location>
</feature>
<protein>
    <submittedName>
        <fullName evidence="3">Phylloplanin-like</fullName>
    </submittedName>
</protein>
<dbReference type="GeneID" id="120107305"/>
<dbReference type="PANTHER" id="PTHR34458">
    <property type="entry name" value="POLLEN OLE E 1 ALLERGEN AND EXTENSIN FAMILY PROTEIN-RELATED"/>
    <property type="match status" value="1"/>
</dbReference>
<dbReference type="RefSeq" id="XP_038976449.1">
    <property type="nucleotide sequence ID" value="XM_039120521.1"/>
</dbReference>
<dbReference type="OrthoDB" id="905355at2759"/>
<keyword evidence="2" id="KW-1185">Reference proteome</keyword>
<feature type="signal peptide" evidence="1">
    <location>
        <begin position="1"/>
        <end position="23"/>
    </location>
</feature>
<evidence type="ECO:0000256" key="1">
    <source>
        <dbReference type="SAM" id="SignalP"/>
    </source>
</evidence>
<sequence>MALRTFLFAMVLLAGVCAPVAQAQLGRILINGIVPCGNSTKTSTKTTPVFPNALVQLQCGGSVVSSATTNDDGVFTMTLNLLTTLLSTLLSGCNLVVDTPLSNCDASLPSGGILQSALQLLTGGLVGGILGGVINIIPAGFNLVH</sequence>
<keyword evidence="1" id="KW-0732">Signal</keyword>
<gene>
    <name evidence="3" type="primary">LOC120107305</name>
</gene>
<accession>A0A8B8ZYU2</accession>
<evidence type="ECO:0000313" key="2">
    <source>
        <dbReference type="Proteomes" id="UP000228380"/>
    </source>
</evidence>
<name>A0A8B8ZYU2_PHODC</name>
<evidence type="ECO:0000313" key="3">
    <source>
        <dbReference type="RefSeq" id="XP_038976449.1"/>
    </source>
</evidence>
<dbReference type="AlphaFoldDB" id="A0A8B8ZYU2"/>